<evidence type="ECO:0000256" key="4">
    <source>
        <dbReference type="ARBA" id="ARBA00022723"/>
    </source>
</evidence>
<evidence type="ECO:0000313" key="12">
    <source>
        <dbReference type="EMBL" id="QKD76841.1"/>
    </source>
</evidence>
<dbReference type="PRINTS" id="PR00385">
    <property type="entry name" value="P450"/>
</dbReference>
<dbReference type="InterPro" id="IPR036396">
    <property type="entry name" value="Cyt_P450_sf"/>
</dbReference>
<dbReference type="GO" id="GO:0016705">
    <property type="term" value="F:oxidoreductase activity, acting on paired donors, with incorporation or reduction of molecular oxygen"/>
    <property type="evidence" value="ECO:0007669"/>
    <property type="project" value="InterPro"/>
</dbReference>
<dbReference type="EMBL" id="MN879325">
    <property type="protein sequence ID" value="QKD76841.1"/>
    <property type="molecule type" value="mRNA"/>
</dbReference>
<keyword evidence="7 9" id="KW-0408">Iron</keyword>
<evidence type="ECO:0000256" key="8">
    <source>
        <dbReference type="ARBA" id="ARBA00023033"/>
    </source>
</evidence>
<comment type="cofactor">
    <cofactor evidence="1 9">
        <name>heme</name>
        <dbReference type="ChEBI" id="CHEBI:30413"/>
    </cofactor>
</comment>
<dbReference type="AlphaFoldDB" id="A0A6M8B0Y5"/>
<gene>
    <name evidence="12" type="primary">F3'5'H</name>
</gene>
<protein>
    <submittedName>
        <fullName evidence="12">Flavonoid 3', 5'-hydroxylase</fullName>
    </submittedName>
</protein>
<organism evidence="12">
    <name type="scientific">Cymbidium tracyanum x Cymbidium iridioides</name>
    <dbReference type="NCBI Taxonomy" id="2738977"/>
    <lineage>
        <taxon>Eukaryota</taxon>
        <taxon>Viridiplantae</taxon>
        <taxon>Streptophyta</taxon>
        <taxon>Embryophyta</taxon>
        <taxon>Tracheophyta</taxon>
        <taxon>Spermatophyta</taxon>
        <taxon>Magnoliopsida</taxon>
        <taxon>Liliopsida</taxon>
        <taxon>Asparagales</taxon>
        <taxon>Orchidaceae</taxon>
        <taxon>Epidendroideae</taxon>
        <taxon>Cymbidieae</taxon>
        <taxon>Cymbidiinae</taxon>
        <taxon>Cymbidium</taxon>
    </lineage>
</organism>
<dbReference type="PRINTS" id="PR00463">
    <property type="entry name" value="EP450I"/>
</dbReference>
<dbReference type="InterPro" id="IPR017972">
    <property type="entry name" value="Cyt_P450_CS"/>
</dbReference>
<evidence type="ECO:0000256" key="6">
    <source>
        <dbReference type="ARBA" id="ARBA00023002"/>
    </source>
</evidence>
<dbReference type="Pfam" id="PF00067">
    <property type="entry name" value="p450"/>
    <property type="match status" value="1"/>
</dbReference>
<evidence type="ECO:0000256" key="5">
    <source>
        <dbReference type="ARBA" id="ARBA00022857"/>
    </source>
</evidence>
<keyword evidence="6 10" id="KW-0560">Oxidoreductase</keyword>
<dbReference type="PANTHER" id="PTHR47944:SF18">
    <property type="entry name" value="FLAVONOID 3'-MONOOXYGENASE"/>
    <property type="match status" value="1"/>
</dbReference>
<dbReference type="SUPFAM" id="SSF48264">
    <property type="entry name" value="Cytochrome P450"/>
    <property type="match status" value="1"/>
</dbReference>
<keyword evidence="11" id="KW-0732">Signal</keyword>
<reference evidence="12" key="1">
    <citation type="submission" date="2019-12" db="EMBL/GenBank/DDBJ databases">
        <authorList>
            <person name="Wang Y."/>
        </authorList>
    </citation>
    <scope>NUCLEOTIDE SEQUENCE</scope>
</reference>
<proteinExistence type="evidence at transcript level"/>
<dbReference type="GO" id="GO:0005506">
    <property type="term" value="F:iron ion binding"/>
    <property type="evidence" value="ECO:0007669"/>
    <property type="project" value="InterPro"/>
</dbReference>
<evidence type="ECO:0000256" key="2">
    <source>
        <dbReference type="ARBA" id="ARBA00010617"/>
    </source>
</evidence>
<evidence type="ECO:0000256" key="10">
    <source>
        <dbReference type="RuleBase" id="RU000461"/>
    </source>
</evidence>
<dbReference type="SMR" id="A0A6M8B0Y5"/>
<feature type="chain" id="PRO_5027058449" evidence="11">
    <location>
        <begin position="25"/>
        <end position="503"/>
    </location>
</feature>
<accession>A0A6M8B0Y5</accession>
<keyword evidence="4 9" id="KW-0479">Metal-binding</keyword>
<evidence type="ECO:0000256" key="3">
    <source>
        <dbReference type="ARBA" id="ARBA00022617"/>
    </source>
</evidence>
<dbReference type="InterPro" id="IPR001128">
    <property type="entry name" value="Cyt_P450"/>
</dbReference>
<dbReference type="PROSITE" id="PS00086">
    <property type="entry name" value="CYTOCHROME_P450"/>
    <property type="match status" value="1"/>
</dbReference>
<dbReference type="GO" id="GO:0020037">
    <property type="term" value="F:heme binding"/>
    <property type="evidence" value="ECO:0007669"/>
    <property type="project" value="InterPro"/>
</dbReference>
<dbReference type="GO" id="GO:0004497">
    <property type="term" value="F:monooxygenase activity"/>
    <property type="evidence" value="ECO:0007669"/>
    <property type="project" value="UniProtKB-KW"/>
</dbReference>
<dbReference type="PANTHER" id="PTHR47944">
    <property type="entry name" value="CYTOCHROME P450 98A9"/>
    <property type="match status" value="1"/>
</dbReference>
<feature type="binding site" description="axial binding residue" evidence="9">
    <location>
        <position position="439"/>
    </location>
    <ligand>
        <name>heme</name>
        <dbReference type="ChEBI" id="CHEBI:30413"/>
    </ligand>
    <ligandPart>
        <name>Fe</name>
        <dbReference type="ChEBI" id="CHEBI:18248"/>
    </ligandPart>
</feature>
<feature type="signal peptide" evidence="11">
    <location>
        <begin position="1"/>
        <end position="24"/>
    </location>
</feature>
<dbReference type="InterPro" id="IPR002401">
    <property type="entry name" value="Cyt_P450_E_grp-I"/>
</dbReference>
<evidence type="ECO:0000256" key="1">
    <source>
        <dbReference type="ARBA" id="ARBA00001971"/>
    </source>
</evidence>
<sequence length="503" mass="55827">MSIFLIAALLLCLFLLLLLRRRRGCLPLPPGPPNFPILGALPFIGPMPHSALALLARHYGPIMFLKMGTRRVVVASSAAAARSFLKTLDSHFSDRPTGIISKEISYNGQNMVFADYGPKWKLLRKVSSLHLLGSKAMSRWSGVRRDEAFSTLQFLKNRSDSGKPVLLPNLLVCAMANVIGRISMSKRVFDEDGKEAKEFKEMIKELLVGQGASNIGDLVPGIRWLDPQGVRKKMLGLNRRFDRMVSKLLVEHAETAAERQGNPDLLDLMMANKVTGEDGEGLNEENIKGFISDLFVAGTDTSAIVIEWAMAEMLKNPAILRRAQEETDRVVGRHRLLDESDIPNLPYLQAICKEALRKHPPTPLSIPHYASEPCEVEGYSIPGKTWLFVNIWAIGRDPDVWEEPLAFDPERFLQGKMAKIDPMGNDFELIPFGAGRRICAGKLMGMLMVQYFLGTLVHAFDWSLPEGVGELDMEEGPGLVLPKAVPLSVVARPRLAPAAYRLD</sequence>
<evidence type="ECO:0000256" key="9">
    <source>
        <dbReference type="PIRSR" id="PIRSR602401-1"/>
    </source>
</evidence>
<evidence type="ECO:0000256" key="7">
    <source>
        <dbReference type="ARBA" id="ARBA00023004"/>
    </source>
</evidence>
<keyword evidence="8 10" id="KW-0503">Monooxygenase</keyword>
<evidence type="ECO:0000256" key="11">
    <source>
        <dbReference type="SAM" id="SignalP"/>
    </source>
</evidence>
<keyword evidence="5" id="KW-0521">NADP</keyword>
<dbReference type="Gene3D" id="1.10.630.10">
    <property type="entry name" value="Cytochrome P450"/>
    <property type="match status" value="1"/>
</dbReference>
<name>A0A6M8B0Y5_9ASPA</name>
<comment type="similarity">
    <text evidence="2 10">Belongs to the cytochrome P450 family.</text>
</comment>
<dbReference type="FunFam" id="1.10.630.10:FF:000126">
    <property type="entry name" value="Predicted protein"/>
    <property type="match status" value="1"/>
</dbReference>
<keyword evidence="3 9" id="KW-0349">Heme</keyword>